<proteinExistence type="predicted"/>
<evidence type="ECO:0000313" key="2">
    <source>
        <dbReference type="EMBL" id="TMW56566.1"/>
    </source>
</evidence>
<comment type="caution">
    <text evidence="2">The sequence shown here is derived from an EMBL/GenBank/DDBJ whole genome shotgun (WGS) entry which is preliminary data.</text>
</comment>
<keyword evidence="3" id="KW-1185">Reference proteome</keyword>
<evidence type="ECO:0000313" key="3">
    <source>
        <dbReference type="Proteomes" id="UP000794436"/>
    </source>
</evidence>
<protein>
    <submittedName>
        <fullName evidence="2">Uncharacterized protein</fullName>
    </submittedName>
</protein>
<name>A0A8K1FBX6_PYTOL</name>
<reference evidence="2" key="1">
    <citation type="submission" date="2019-03" db="EMBL/GenBank/DDBJ databases">
        <title>Long read genome sequence of the mycoparasitic Pythium oligandrum ATCC 38472 isolated from sugarbeet rhizosphere.</title>
        <authorList>
            <person name="Gaulin E."/>
        </authorList>
    </citation>
    <scope>NUCLEOTIDE SEQUENCE</scope>
    <source>
        <strain evidence="2">ATCC 38472_TT</strain>
    </source>
</reference>
<dbReference type="OrthoDB" id="57928at2759"/>
<dbReference type="EMBL" id="SPLM01000145">
    <property type="protein sequence ID" value="TMW56566.1"/>
    <property type="molecule type" value="Genomic_DNA"/>
</dbReference>
<accession>A0A8K1FBX6</accession>
<evidence type="ECO:0000256" key="1">
    <source>
        <dbReference type="SAM" id="MobiDB-lite"/>
    </source>
</evidence>
<dbReference type="AlphaFoldDB" id="A0A8K1FBX6"/>
<organism evidence="2 3">
    <name type="scientific">Pythium oligandrum</name>
    <name type="common">Mycoparasitic fungus</name>
    <dbReference type="NCBI Taxonomy" id="41045"/>
    <lineage>
        <taxon>Eukaryota</taxon>
        <taxon>Sar</taxon>
        <taxon>Stramenopiles</taxon>
        <taxon>Oomycota</taxon>
        <taxon>Peronosporomycetes</taxon>
        <taxon>Pythiales</taxon>
        <taxon>Pythiaceae</taxon>
        <taxon>Pythium</taxon>
    </lineage>
</organism>
<sequence length="97" mass="10847">MSGMKAVYRFKGEEVHRFESFPTDAEASNEYESQAAGEERQNHSFQGKMDFGVAIPELKSSGPYAKLVTALKRAKEDSEGFLKDKVEGPVPARVYEQ</sequence>
<gene>
    <name evidence="2" type="ORF">Poli38472_006576</name>
</gene>
<dbReference type="Proteomes" id="UP000794436">
    <property type="component" value="Unassembled WGS sequence"/>
</dbReference>
<feature type="region of interest" description="Disordered" evidence="1">
    <location>
        <begin position="19"/>
        <end position="45"/>
    </location>
</feature>